<dbReference type="Proteomes" id="UP000824037">
    <property type="component" value="Unassembled WGS sequence"/>
</dbReference>
<dbReference type="PROSITE" id="PS50949">
    <property type="entry name" value="HTH_GNTR"/>
    <property type="match status" value="1"/>
</dbReference>
<dbReference type="SMART" id="SM00345">
    <property type="entry name" value="HTH_GNTR"/>
    <property type="match status" value="1"/>
</dbReference>
<dbReference type="EMBL" id="DXBY01000339">
    <property type="protein sequence ID" value="HIZ38063.1"/>
    <property type="molecule type" value="Genomic_DNA"/>
</dbReference>
<dbReference type="Pfam" id="PF00392">
    <property type="entry name" value="GntR"/>
    <property type="match status" value="1"/>
</dbReference>
<gene>
    <name evidence="5" type="ORF">H9815_19990</name>
</gene>
<dbReference type="InterPro" id="IPR036390">
    <property type="entry name" value="WH_DNA-bd_sf"/>
</dbReference>
<comment type="caution">
    <text evidence="5">The sequence shown here is derived from an EMBL/GenBank/DDBJ whole genome shotgun (WGS) entry which is preliminary data.</text>
</comment>
<dbReference type="Pfam" id="PF07729">
    <property type="entry name" value="FCD"/>
    <property type="match status" value="1"/>
</dbReference>
<dbReference type="PANTHER" id="PTHR43537">
    <property type="entry name" value="TRANSCRIPTIONAL REGULATOR, GNTR FAMILY"/>
    <property type="match status" value="1"/>
</dbReference>
<protein>
    <submittedName>
        <fullName evidence="5">GntR family transcriptional regulator</fullName>
    </submittedName>
</protein>
<dbReference type="SUPFAM" id="SSF46785">
    <property type="entry name" value="Winged helix' DNA-binding domain"/>
    <property type="match status" value="1"/>
</dbReference>
<dbReference type="SMART" id="SM00895">
    <property type="entry name" value="FCD"/>
    <property type="match status" value="1"/>
</dbReference>
<evidence type="ECO:0000313" key="6">
    <source>
        <dbReference type="Proteomes" id="UP000824037"/>
    </source>
</evidence>
<evidence type="ECO:0000256" key="3">
    <source>
        <dbReference type="ARBA" id="ARBA00023163"/>
    </source>
</evidence>
<sequence>MRVETALLSDQVYAQLRQRILAGEFAPGERLVESELARRMGISQAPVRDGLRKLTESGLTRYEPRRGTFVEGISAKDAADAYHVRVALEPLAARELLTHVDEVVLGELQGVADAMLAAAKEGDLAGVLEQDIAFHRIVWWRSQNELLPKVWPMVEKIWPLLEARVRNSADQSKPLYYRDLEEVALTHQPLVNALKDGSANTPDLFLEHVTQVWSKVENLGQ</sequence>
<dbReference type="PANTHER" id="PTHR43537:SF45">
    <property type="entry name" value="GNTR FAMILY REGULATORY PROTEIN"/>
    <property type="match status" value="1"/>
</dbReference>
<reference evidence="5" key="2">
    <citation type="submission" date="2021-04" db="EMBL/GenBank/DDBJ databases">
        <authorList>
            <person name="Gilroy R."/>
        </authorList>
    </citation>
    <scope>NUCLEOTIDE SEQUENCE</scope>
    <source>
        <strain evidence="5">ChiGjej4B4-7305</strain>
    </source>
</reference>
<keyword evidence="1" id="KW-0805">Transcription regulation</keyword>
<dbReference type="Gene3D" id="1.10.10.10">
    <property type="entry name" value="Winged helix-like DNA-binding domain superfamily/Winged helix DNA-binding domain"/>
    <property type="match status" value="1"/>
</dbReference>
<accession>A0A9D2J671</accession>
<reference evidence="5" key="1">
    <citation type="journal article" date="2021" name="PeerJ">
        <title>Extensive microbial diversity within the chicken gut microbiome revealed by metagenomics and culture.</title>
        <authorList>
            <person name="Gilroy R."/>
            <person name="Ravi A."/>
            <person name="Getino M."/>
            <person name="Pursley I."/>
            <person name="Horton D.L."/>
            <person name="Alikhan N.F."/>
            <person name="Baker D."/>
            <person name="Gharbi K."/>
            <person name="Hall N."/>
            <person name="Watson M."/>
            <person name="Adriaenssens E.M."/>
            <person name="Foster-Nyarko E."/>
            <person name="Jarju S."/>
            <person name="Secka A."/>
            <person name="Antonio M."/>
            <person name="Oren A."/>
            <person name="Chaudhuri R.R."/>
            <person name="La Ragione R."/>
            <person name="Hildebrand F."/>
            <person name="Pallen M.J."/>
        </authorList>
    </citation>
    <scope>NUCLEOTIDE SEQUENCE</scope>
    <source>
        <strain evidence="5">ChiGjej4B4-7305</strain>
    </source>
</reference>
<dbReference type="AlphaFoldDB" id="A0A9D2J671"/>
<keyword evidence="3" id="KW-0804">Transcription</keyword>
<dbReference type="InterPro" id="IPR011711">
    <property type="entry name" value="GntR_C"/>
</dbReference>
<evidence type="ECO:0000259" key="4">
    <source>
        <dbReference type="PROSITE" id="PS50949"/>
    </source>
</evidence>
<feature type="domain" description="HTH gntR-type" evidence="4">
    <location>
        <begin position="6"/>
        <end position="73"/>
    </location>
</feature>
<proteinExistence type="predicted"/>
<dbReference type="GO" id="GO:0003700">
    <property type="term" value="F:DNA-binding transcription factor activity"/>
    <property type="evidence" value="ECO:0007669"/>
    <property type="project" value="InterPro"/>
</dbReference>
<name>A0A9D2J671_9MICO</name>
<dbReference type="SUPFAM" id="SSF48008">
    <property type="entry name" value="GntR ligand-binding domain-like"/>
    <property type="match status" value="1"/>
</dbReference>
<dbReference type="CDD" id="cd07377">
    <property type="entry name" value="WHTH_GntR"/>
    <property type="match status" value="1"/>
</dbReference>
<dbReference type="GO" id="GO:0003677">
    <property type="term" value="F:DNA binding"/>
    <property type="evidence" value="ECO:0007669"/>
    <property type="project" value="UniProtKB-KW"/>
</dbReference>
<dbReference type="InterPro" id="IPR008920">
    <property type="entry name" value="TF_FadR/GntR_C"/>
</dbReference>
<dbReference type="InterPro" id="IPR000524">
    <property type="entry name" value="Tscrpt_reg_HTH_GntR"/>
</dbReference>
<evidence type="ECO:0000256" key="1">
    <source>
        <dbReference type="ARBA" id="ARBA00023015"/>
    </source>
</evidence>
<dbReference type="Gene3D" id="1.20.120.530">
    <property type="entry name" value="GntR ligand-binding domain-like"/>
    <property type="match status" value="1"/>
</dbReference>
<evidence type="ECO:0000256" key="2">
    <source>
        <dbReference type="ARBA" id="ARBA00023125"/>
    </source>
</evidence>
<keyword evidence="2" id="KW-0238">DNA-binding</keyword>
<organism evidence="5 6">
    <name type="scientific">Candidatus Ruania gallistercoris</name>
    <dbReference type="NCBI Taxonomy" id="2838746"/>
    <lineage>
        <taxon>Bacteria</taxon>
        <taxon>Bacillati</taxon>
        <taxon>Actinomycetota</taxon>
        <taxon>Actinomycetes</taxon>
        <taxon>Micrococcales</taxon>
        <taxon>Ruaniaceae</taxon>
        <taxon>Ruania</taxon>
    </lineage>
</organism>
<evidence type="ECO:0000313" key="5">
    <source>
        <dbReference type="EMBL" id="HIZ38063.1"/>
    </source>
</evidence>
<dbReference type="InterPro" id="IPR036388">
    <property type="entry name" value="WH-like_DNA-bd_sf"/>
</dbReference>